<reference evidence="3" key="1">
    <citation type="journal article" date="2019" name="Plant J.">
        <title>Chlorella vulgaris genome assembly and annotation reveals the molecular basis for metabolic acclimation to high light conditions.</title>
        <authorList>
            <person name="Cecchin M."/>
            <person name="Marcolungo L."/>
            <person name="Rossato M."/>
            <person name="Girolomoni L."/>
            <person name="Cosentino E."/>
            <person name="Cuine S."/>
            <person name="Li-Beisson Y."/>
            <person name="Delledonne M."/>
            <person name="Ballottari M."/>
        </authorList>
    </citation>
    <scope>NUCLEOTIDE SEQUENCE</scope>
    <source>
        <strain evidence="3">211/11P</strain>
    </source>
</reference>
<dbReference type="Gene3D" id="3.50.50.60">
    <property type="entry name" value="FAD/NAD(P)-binding domain"/>
    <property type="match status" value="1"/>
</dbReference>
<evidence type="ECO:0000256" key="1">
    <source>
        <dbReference type="SAM" id="MobiDB-lite"/>
    </source>
</evidence>
<keyword evidence="4" id="KW-1185">Reference proteome</keyword>
<feature type="compositionally biased region" description="Low complexity" evidence="1">
    <location>
        <begin position="411"/>
        <end position="425"/>
    </location>
</feature>
<dbReference type="InterPro" id="IPR038732">
    <property type="entry name" value="HpyO/CreE_NAD-binding"/>
</dbReference>
<evidence type="ECO:0000313" key="4">
    <source>
        <dbReference type="Proteomes" id="UP001055712"/>
    </source>
</evidence>
<comment type="caution">
    <text evidence="3">The sequence shown here is derived from an EMBL/GenBank/DDBJ whole genome shotgun (WGS) entry which is preliminary data.</text>
</comment>
<feature type="compositionally biased region" description="Low complexity" evidence="1">
    <location>
        <begin position="182"/>
        <end position="224"/>
    </location>
</feature>
<proteinExistence type="predicted"/>
<feature type="region of interest" description="Disordered" evidence="1">
    <location>
        <begin position="176"/>
        <end position="229"/>
    </location>
</feature>
<dbReference type="SUPFAM" id="SSF51905">
    <property type="entry name" value="FAD/NAD(P)-binding domain"/>
    <property type="match status" value="2"/>
</dbReference>
<dbReference type="InterPro" id="IPR036188">
    <property type="entry name" value="FAD/NAD-bd_sf"/>
</dbReference>
<name>A0A9D4TH45_CHLVU</name>
<evidence type="ECO:0000313" key="3">
    <source>
        <dbReference type="EMBL" id="KAI3425336.1"/>
    </source>
</evidence>
<dbReference type="OrthoDB" id="513392at2759"/>
<dbReference type="Proteomes" id="UP001055712">
    <property type="component" value="Unassembled WGS sequence"/>
</dbReference>
<dbReference type="PANTHER" id="PTHR38663:SF1">
    <property type="entry name" value="L-ORNITHINE N(5)-MONOOXYGENASE"/>
    <property type="match status" value="1"/>
</dbReference>
<feature type="compositionally biased region" description="Low complexity" evidence="1">
    <location>
        <begin position="433"/>
        <end position="443"/>
    </location>
</feature>
<dbReference type="EMBL" id="SIDB01000012">
    <property type="protein sequence ID" value="KAI3425336.1"/>
    <property type="molecule type" value="Genomic_DNA"/>
</dbReference>
<sequence length="727" mass="77056">MAQQDEARCELLVVGAGLAALHLVARLPDKLRQDTVVVDRSGGWLHDWTARQNRLAAPLLRTPVQQHPHAAPLALQAYVEKHGRQQELVPVFKGFAPVPDTSLFLDFCSSEVIRELPAALRTPCRDTVLRIEPLAGSAGCRVHLASGKVLAAQAVVYTPANRSPVIPAWVKALPAAPPHTPPAETGSAPSGSEPAEAAGEAVADELAATPAEQAQPPAPASSSPAPLPAGIQTWDSVNLRTAELAGKRVVVVGGGMSAGLLAAGAAERGAHVTLLCRRPLKPQPFEVDVGWWGAKQLSAFRQVDSSALRLRSCQRARRQGSVHLPVWRRLTQQAVAGRLTVLEGWEVASAGQLDGSQGSWRLTLKPYSHEHTREQAAAPSLFQQAVAATAAVGQRTGASQGAPNPQAGAMPQPDAAPLVDAAPAAPQTPPPAQQQQQPPQQQQQKEEVSLETQLVWLCCGSAYDAAADPVLRGLQLAAPTLLAGGYACLDDEHLCWPGAGVYIAGRGALLSVGPTAGDLPGMRLAADRIASSLRRLGYADGPVWDAAQQSLLRQRCLSDATSSGSSSSAAAAGATDADVVSRLAAAVVAASAALGPLPLEAEGLPFEDPKPKVSVSKPSNLIDVSDLSPALPRRELQQYKMIDDDFELTVVCQLEEGVPLDRVRVMFGERQLEMWAVGQAAAYHLHVPRLYGRIIVKKCKVKVNQKARKVFLMLQKDSDAEWRFLKG</sequence>
<protein>
    <recommendedName>
        <fullName evidence="2">FAD-dependent urate hydroxylase HpyO/Asp monooxygenase CreE-like FAD/NAD(P)-binding domain-containing protein</fullName>
    </recommendedName>
</protein>
<reference evidence="3" key="2">
    <citation type="submission" date="2020-11" db="EMBL/GenBank/DDBJ databases">
        <authorList>
            <person name="Cecchin M."/>
            <person name="Marcolungo L."/>
            <person name="Rossato M."/>
            <person name="Girolomoni L."/>
            <person name="Cosentino E."/>
            <person name="Cuine S."/>
            <person name="Li-Beisson Y."/>
            <person name="Delledonne M."/>
            <person name="Ballottari M."/>
        </authorList>
    </citation>
    <scope>NUCLEOTIDE SEQUENCE</scope>
    <source>
        <strain evidence="3">211/11P</strain>
        <tissue evidence="3">Whole cell</tissue>
    </source>
</reference>
<gene>
    <name evidence="3" type="ORF">D9Q98_009100</name>
</gene>
<dbReference type="InterPro" id="IPR008978">
    <property type="entry name" value="HSP20-like_chaperone"/>
</dbReference>
<dbReference type="Pfam" id="PF13454">
    <property type="entry name" value="NAD_binding_9"/>
    <property type="match status" value="1"/>
</dbReference>
<dbReference type="Gene3D" id="2.60.40.790">
    <property type="match status" value="1"/>
</dbReference>
<dbReference type="AlphaFoldDB" id="A0A9D4TH45"/>
<dbReference type="SUPFAM" id="SSF49764">
    <property type="entry name" value="HSP20-like chaperones"/>
    <property type="match status" value="1"/>
</dbReference>
<organism evidence="3 4">
    <name type="scientific">Chlorella vulgaris</name>
    <name type="common">Green alga</name>
    <dbReference type="NCBI Taxonomy" id="3077"/>
    <lineage>
        <taxon>Eukaryota</taxon>
        <taxon>Viridiplantae</taxon>
        <taxon>Chlorophyta</taxon>
        <taxon>core chlorophytes</taxon>
        <taxon>Trebouxiophyceae</taxon>
        <taxon>Chlorellales</taxon>
        <taxon>Chlorellaceae</taxon>
        <taxon>Chlorella clade</taxon>
        <taxon>Chlorella</taxon>
    </lineage>
</organism>
<evidence type="ECO:0000259" key="2">
    <source>
        <dbReference type="Pfam" id="PF13454"/>
    </source>
</evidence>
<accession>A0A9D4TH45</accession>
<dbReference type="PANTHER" id="PTHR38663">
    <property type="match status" value="1"/>
</dbReference>
<feature type="region of interest" description="Disordered" evidence="1">
    <location>
        <begin position="393"/>
        <end position="447"/>
    </location>
</feature>
<feature type="domain" description="FAD-dependent urate hydroxylase HpyO/Asp monooxygenase CreE-like FAD/NAD(P)-binding" evidence="2">
    <location>
        <begin position="13"/>
        <end position="158"/>
    </location>
</feature>